<evidence type="ECO:0000313" key="3">
    <source>
        <dbReference type="Proteomes" id="UP001219568"/>
    </source>
</evidence>
<keyword evidence="3" id="KW-1185">Reference proteome</keyword>
<dbReference type="Proteomes" id="UP001219568">
    <property type="component" value="Unassembled WGS sequence"/>
</dbReference>
<dbReference type="AlphaFoldDB" id="A0AAD6IJJ4"/>
<evidence type="ECO:0008006" key="4">
    <source>
        <dbReference type="Google" id="ProtNLM"/>
    </source>
</evidence>
<keyword evidence="1" id="KW-0732">Signal</keyword>
<dbReference type="EMBL" id="JAQJZL010000002">
    <property type="protein sequence ID" value="KAJ6051738.1"/>
    <property type="molecule type" value="Genomic_DNA"/>
</dbReference>
<protein>
    <recommendedName>
        <fullName evidence="4">Secreted protein</fullName>
    </recommendedName>
</protein>
<feature type="signal peptide" evidence="1">
    <location>
        <begin position="1"/>
        <end position="23"/>
    </location>
</feature>
<evidence type="ECO:0000256" key="1">
    <source>
        <dbReference type="SAM" id="SignalP"/>
    </source>
</evidence>
<sequence>MLCTRIIKHKVFLAFFFVSKLVAVVTSKAYAGVTTDGSAPHPWTVELLTVYTLRVNLHSVAHHSHDGALCVQFVAVQKDCQCFSGHGSLLTKTRLT</sequence>
<comment type="caution">
    <text evidence="2">The sequence shown here is derived from an EMBL/GenBank/DDBJ whole genome shotgun (WGS) entry which is preliminary data.</text>
</comment>
<accession>A0AAD6IJJ4</accession>
<feature type="chain" id="PRO_5041936931" description="Secreted protein" evidence="1">
    <location>
        <begin position="24"/>
        <end position="96"/>
    </location>
</feature>
<proteinExistence type="predicted"/>
<name>A0AAD6IJJ4_PENCN</name>
<reference evidence="2" key="1">
    <citation type="journal article" date="2023" name="IMA Fungus">
        <title>Comparative genomic study of the Penicillium genus elucidates a diverse pangenome and 15 lateral gene transfer events.</title>
        <authorList>
            <person name="Petersen C."/>
            <person name="Sorensen T."/>
            <person name="Nielsen M.R."/>
            <person name="Sondergaard T.E."/>
            <person name="Sorensen J.L."/>
            <person name="Fitzpatrick D.A."/>
            <person name="Frisvad J.C."/>
            <person name="Nielsen K.L."/>
        </authorList>
    </citation>
    <scope>NUCLEOTIDE SEQUENCE</scope>
    <source>
        <strain evidence="2">IBT 15450</strain>
    </source>
</reference>
<organism evidence="2 3">
    <name type="scientific">Penicillium canescens</name>
    <dbReference type="NCBI Taxonomy" id="5083"/>
    <lineage>
        <taxon>Eukaryota</taxon>
        <taxon>Fungi</taxon>
        <taxon>Dikarya</taxon>
        <taxon>Ascomycota</taxon>
        <taxon>Pezizomycotina</taxon>
        <taxon>Eurotiomycetes</taxon>
        <taxon>Eurotiomycetidae</taxon>
        <taxon>Eurotiales</taxon>
        <taxon>Aspergillaceae</taxon>
        <taxon>Penicillium</taxon>
    </lineage>
</organism>
<reference evidence="2" key="2">
    <citation type="submission" date="2023-01" db="EMBL/GenBank/DDBJ databases">
        <authorList>
            <person name="Petersen C."/>
        </authorList>
    </citation>
    <scope>NUCLEOTIDE SEQUENCE</scope>
    <source>
        <strain evidence="2">IBT 15450</strain>
    </source>
</reference>
<gene>
    <name evidence="2" type="ORF">N7460_002272</name>
</gene>
<evidence type="ECO:0000313" key="2">
    <source>
        <dbReference type="EMBL" id="KAJ6051738.1"/>
    </source>
</evidence>